<evidence type="ECO:0000256" key="1">
    <source>
        <dbReference type="SAM" id="SignalP"/>
    </source>
</evidence>
<evidence type="ECO:0000313" key="3">
    <source>
        <dbReference type="Proteomes" id="UP000199344"/>
    </source>
</evidence>
<gene>
    <name evidence="2" type="ORF">SAMN05421538_10454</name>
</gene>
<organism evidence="2 3">
    <name type="scientific">Paracoccus isoporae</name>
    <dbReference type="NCBI Taxonomy" id="591205"/>
    <lineage>
        <taxon>Bacteria</taxon>
        <taxon>Pseudomonadati</taxon>
        <taxon>Pseudomonadota</taxon>
        <taxon>Alphaproteobacteria</taxon>
        <taxon>Rhodobacterales</taxon>
        <taxon>Paracoccaceae</taxon>
        <taxon>Paracoccus</taxon>
    </lineage>
</organism>
<dbReference type="EMBL" id="FNAH01000004">
    <property type="protein sequence ID" value="SDE10752.1"/>
    <property type="molecule type" value="Genomic_DNA"/>
</dbReference>
<reference evidence="2 3" key="1">
    <citation type="submission" date="2016-10" db="EMBL/GenBank/DDBJ databases">
        <authorList>
            <person name="de Groot N.N."/>
        </authorList>
    </citation>
    <scope>NUCLEOTIDE SEQUENCE [LARGE SCALE GENOMIC DNA]</scope>
    <source>
        <strain evidence="2 3">DSM 22220</strain>
    </source>
</reference>
<sequence>MGWLARLMVCLALLALAPVPAAAQDEAQRRAELSFFRIANGSTAGTYYPIGGIIAAAISNPPGGPDCAEGGDCGVPGLLASAVSSAGSVENVEAVGRGSIESGFAQADVAFWAQTGTGNFSGLPPIPNLRAIARLYPETLHLVARRDAGIRALSDLRGKRVSLDEPGSGTLVDARLVLDAADIHDHELKLSHQPASRAAIALRKGELDAFFFVGGYPAPAISQLAGQADITLVPIAGEVAARLSGPNSFFVPDTLPARTYRGIEEDTPTLSVGALWITSAEQPADLIHAITRVLWNDNTMRQLRYGHPIGRRILREGALDGVAIPLHPGAARYYREAGLLK</sequence>
<keyword evidence="1" id="KW-0732">Signal</keyword>
<dbReference type="OrthoDB" id="9776669at2"/>
<feature type="signal peptide" evidence="1">
    <location>
        <begin position="1"/>
        <end position="23"/>
    </location>
</feature>
<name>A0A1G7A7F9_9RHOB</name>
<dbReference type="PANTHER" id="PTHR42941:SF1">
    <property type="entry name" value="SLL1037 PROTEIN"/>
    <property type="match status" value="1"/>
</dbReference>
<evidence type="ECO:0000313" key="2">
    <source>
        <dbReference type="EMBL" id="SDE10752.1"/>
    </source>
</evidence>
<dbReference type="AlphaFoldDB" id="A0A1G7A7F9"/>
<dbReference type="STRING" id="591205.SAMN05421538_10454"/>
<dbReference type="PANTHER" id="PTHR42941">
    <property type="entry name" value="SLL1037 PROTEIN"/>
    <property type="match status" value="1"/>
</dbReference>
<protein>
    <recommendedName>
        <fullName evidence="4">TRAP transporter solute receptor, TAXI family</fullName>
    </recommendedName>
</protein>
<accession>A0A1G7A7F9</accession>
<dbReference type="InterPro" id="IPR011852">
    <property type="entry name" value="TRAP_TAXI"/>
</dbReference>
<dbReference type="RefSeq" id="WP_090522700.1">
    <property type="nucleotide sequence ID" value="NZ_FNAH01000004.1"/>
</dbReference>
<dbReference type="CDD" id="cd13520">
    <property type="entry name" value="PBP2_TAXI_TRAP"/>
    <property type="match status" value="1"/>
</dbReference>
<proteinExistence type="predicted"/>
<evidence type="ECO:0008006" key="4">
    <source>
        <dbReference type="Google" id="ProtNLM"/>
    </source>
</evidence>
<dbReference type="SUPFAM" id="SSF53850">
    <property type="entry name" value="Periplasmic binding protein-like II"/>
    <property type="match status" value="1"/>
</dbReference>
<dbReference type="Proteomes" id="UP000199344">
    <property type="component" value="Unassembled WGS sequence"/>
</dbReference>
<dbReference type="NCBIfam" id="TIGR02122">
    <property type="entry name" value="TRAP_TAXI"/>
    <property type="match status" value="1"/>
</dbReference>
<feature type="chain" id="PRO_5011712416" description="TRAP transporter solute receptor, TAXI family" evidence="1">
    <location>
        <begin position="24"/>
        <end position="341"/>
    </location>
</feature>
<keyword evidence="3" id="KW-1185">Reference proteome</keyword>
<dbReference type="Gene3D" id="3.40.190.10">
    <property type="entry name" value="Periplasmic binding protein-like II"/>
    <property type="match status" value="2"/>
</dbReference>
<dbReference type="Pfam" id="PF16868">
    <property type="entry name" value="NMT1_3"/>
    <property type="match status" value="1"/>
</dbReference>